<dbReference type="EMBL" id="LCWV01000005">
    <property type="protein sequence ID" value="PWI72726.1"/>
    <property type="molecule type" value="Genomic_DNA"/>
</dbReference>
<proteinExistence type="predicted"/>
<reference evidence="2 3" key="1">
    <citation type="journal article" date="2016" name="Front. Microbiol.">
        <title>Genome and transcriptome sequences reveal the specific parasitism of the nematophagous Purpureocillium lilacinum 36-1.</title>
        <authorList>
            <person name="Xie J."/>
            <person name="Li S."/>
            <person name="Mo C."/>
            <person name="Xiao X."/>
            <person name="Peng D."/>
            <person name="Wang G."/>
            <person name="Xiao Y."/>
        </authorList>
    </citation>
    <scope>NUCLEOTIDE SEQUENCE [LARGE SCALE GENOMIC DNA]</scope>
    <source>
        <strain evidence="2 3">36-1</strain>
    </source>
</reference>
<sequence length="399" mass="42465">MAEIDKQLKQPHVLSTQSADSTATSERGASRRESDRVSESARAVWRPRQATSSVTSRQPRLTKGRCRTPDASGVWQQGSPSTFELMQTKKKGPRRGAPQEGTGAGLYPSGRRRGCPPDEAMLAGQGQAVDDVVVAVVSGRWRDVRGEAGSGMWREGRGNCWHVKSGMSRLVGGLPAMAINTEGAGSANRVQVPQVPVVGDPSADFGAVVRRVPSLCSLSLTMDVGSVEQGSEPRTRQLNRQNSLPASPFRCRRALAPVHAATGPATVRVSTGRKVGRGDTFIISTPANPDAGEASHLAWGPPKRAPWPVAPRQPGHHGMRPEIRGKYLARKAAAPCASIQRSRHGSPSTLPCLAAFAPALARLRKGGRIPALHCPCGVWSVPIPIPHDVDGLLPQKLSM</sequence>
<feature type="compositionally biased region" description="Polar residues" evidence="1">
    <location>
        <begin position="74"/>
        <end position="85"/>
    </location>
</feature>
<feature type="compositionally biased region" description="Polar residues" evidence="1">
    <location>
        <begin position="13"/>
        <end position="27"/>
    </location>
</feature>
<dbReference type="AlphaFoldDB" id="A0A2U3EDZ1"/>
<gene>
    <name evidence="2" type="ORF">PCL_09741</name>
</gene>
<name>A0A2U3EDZ1_PURLI</name>
<dbReference type="Proteomes" id="UP000245956">
    <property type="component" value="Unassembled WGS sequence"/>
</dbReference>
<feature type="compositionally biased region" description="Basic and acidic residues" evidence="1">
    <location>
        <begin position="28"/>
        <end position="39"/>
    </location>
</feature>
<feature type="region of interest" description="Disordered" evidence="1">
    <location>
        <begin position="1"/>
        <end position="110"/>
    </location>
</feature>
<accession>A0A2U3EDZ1</accession>
<feature type="compositionally biased region" description="Polar residues" evidence="1">
    <location>
        <begin position="49"/>
        <end position="59"/>
    </location>
</feature>
<organism evidence="2 3">
    <name type="scientific">Purpureocillium lilacinum</name>
    <name type="common">Paecilomyces lilacinus</name>
    <dbReference type="NCBI Taxonomy" id="33203"/>
    <lineage>
        <taxon>Eukaryota</taxon>
        <taxon>Fungi</taxon>
        <taxon>Dikarya</taxon>
        <taxon>Ascomycota</taxon>
        <taxon>Pezizomycotina</taxon>
        <taxon>Sordariomycetes</taxon>
        <taxon>Hypocreomycetidae</taxon>
        <taxon>Hypocreales</taxon>
        <taxon>Ophiocordycipitaceae</taxon>
        <taxon>Purpureocillium</taxon>
    </lineage>
</organism>
<evidence type="ECO:0000313" key="2">
    <source>
        <dbReference type="EMBL" id="PWI72726.1"/>
    </source>
</evidence>
<evidence type="ECO:0000256" key="1">
    <source>
        <dbReference type="SAM" id="MobiDB-lite"/>
    </source>
</evidence>
<evidence type="ECO:0000313" key="3">
    <source>
        <dbReference type="Proteomes" id="UP000245956"/>
    </source>
</evidence>
<comment type="caution">
    <text evidence="2">The sequence shown here is derived from an EMBL/GenBank/DDBJ whole genome shotgun (WGS) entry which is preliminary data.</text>
</comment>
<protein>
    <submittedName>
        <fullName evidence="2">Uncharacterized protein</fullName>
    </submittedName>
</protein>